<accession>A0AA35ZR31</accession>
<dbReference type="Proteomes" id="UP001177003">
    <property type="component" value="Chromosome 8"/>
</dbReference>
<organism evidence="1 2">
    <name type="scientific">Lactuca saligna</name>
    <name type="common">Willowleaf lettuce</name>
    <dbReference type="NCBI Taxonomy" id="75948"/>
    <lineage>
        <taxon>Eukaryota</taxon>
        <taxon>Viridiplantae</taxon>
        <taxon>Streptophyta</taxon>
        <taxon>Embryophyta</taxon>
        <taxon>Tracheophyta</taxon>
        <taxon>Spermatophyta</taxon>
        <taxon>Magnoliopsida</taxon>
        <taxon>eudicotyledons</taxon>
        <taxon>Gunneridae</taxon>
        <taxon>Pentapetalae</taxon>
        <taxon>asterids</taxon>
        <taxon>campanulids</taxon>
        <taxon>Asterales</taxon>
        <taxon>Asteraceae</taxon>
        <taxon>Cichorioideae</taxon>
        <taxon>Cichorieae</taxon>
        <taxon>Lactucinae</taxon>
        <taxon>Lactuca</taxon>
    </lineage>
</organism>
<reference evidence="1" key="1">
    <citation type="submission" date="2023-04" db="EMBL/GenBank/DDBJ databases">
        <authorList>
            <person name="Vijverberg K."/>
            <person name="Xiong W."/>
            <person name="Schranz E."/>
        </authorList>
    </citation>
    <scope>NUCLEOTIDE SEQUENCE</scope>
</reference>
<name>A0AA35ZR31_LACSI</name>
<proteinExistence type="predicted"/>
<evidence type="ECO:0000313" key="2">
    <source>
        <dbReference type="Proteomes" id="UP001177003"/>
    </source>
</evidence>
<protein>
    <submittedName>
        <fullName evidence="1">Uncharacterized protein</fullName>
    </submittedName>
</protein>
<gene>
    <name evidence="1" type="ORF">LSALG_LOCUS35217</name>
</gene>
<keyword evidence="2" id="KW-1185">Reference proteome</keyword>
<dbReference type="EMBL" id="OX465084">
    <property type="protein sequence ID" value="CAI9296342.1"/>
    <property type="molecule type" value="Genomic_DNA"/>
</dbReference>
<evidence type="ECO:0000313" key="1">
    <source>
        <dbReference type="EMBL" id="CAI9296342.1"/>
    </source>
</evidence>
<sequence>MGLTYFMLNQSKKILNIAFSSLGNSLQKIFCYLGISSSSCDASTSILLLPFRKYGFLSGGDLYKKEISPLAAHIVATTSKQGTLVRLHSVSEPIKSYATTSEQGTLIIFGNLSASSWGRVCGTSSSVTAAIHQDVLRPPKSHRATLKTNWDGNEAASMEIEGVALRWSSFVTLLPVDATKGVVGFTSSKSGVLLPPFRVTTATVRYHLQARFAWWAFLLVGELRETTATTVRWWLLSQDF</sequence>
<dbReference type="AlphaFoldDB" id="A0AA35ZR31"/>